<dbReference type="GO" id="GO:0016757">
    <property type="term" value="F:glycosyltransferase activity"/>
    <property type="evidence" value="ECO:0007669"/>
    <property type="project" value="UniProtKB-KW"/>
</dbReference>
<dbReference type="Proteomes" id="UP000215059">
    <property type="component" value="Unassembled WGS sequence"/>
</dbReference>
<dbReference type="InterPro" id="IPR001173">
    <property type="entry name" value="Glyco_trans_2-like"/>
</dbReference>
<dbReference type="PANTHER" id="PTHR43630:SF1">
    <property type="entry name" value="POLY-BETA-1,6-N-ACETYL-D-GLUCOSAMINE SYNTHASE"/>
    <property type="match status" value="1"/>
</dbReference>
<evidence type="ECO:0000259" key="5">
    <source>
        <dbReference type="Pfam" id="PF00535"/>
    </source>
</evidence>
<evidence type="ECO:0000313" key="6">
    <source>
        <dbReference type="EMBL" id="OYD56044.1"/>
    </source>
</evidence>
<keyword evidence="7" id="KW-1185">Reference proteome</keyword>
<keyword evidence="4" id="KW-0472">Membrane</keyword>
<sequence>MLSIEQIIFLTFFLLSIGFPVAHCIHCLPLYKKRSERVFHKDAKEKGISIIVPCYNEEGIINTSIKSMTDIKYSKAEVIYINDGSTDLTIDRLHKELLLRPVQKPTNHKLDFKKVFQLYQSSRYPNILVADKINGGKADALNAGIDFASHDIVITLDADTILTDDALHIINRTFENEKVVAAGGMAHVLQTKNNGESKLSLLKTNLLVRAQALDFLKSFYIKKLSLSRFNGLSIISGVFGIFRRDVLIEVGGYRSTIGEDIDITLNIQQYLLDKKDKKVVFLPDAVCYTELPETFRDLFKQRVRWQKAFVDCFFYYKSFLGLRFFKNPVAFFYLFEGFLGGTLGVYIMTGLFIEGLFSGISLFEFFLVFIAYIFIYGYIYNWIAVEMGEYYGYDFQEEDTKALLTTIIFDIYIFRFIIIFSILYGSISYFFNRKNWNKVARTGREYLSEEDKTAA</sequence>
<comment type="caution">
    <text evidence="6">The sequence shown here is derived from an EMBL/GenBank/DDBJ whole genome shotgun (WGS) entry which is preliminary data.</text>
</comment>
<feature type="transmembrane region" description="Helical" evidence="4">
    <location>
        <begin position="403"/>
        <end position="431"/>
    </location>
</feature>
<feature type="transmembrane region" description="Helical" evidence="4">
    <location>
        <begin position="331"/>
        <end position="353"/>
    </location>
</feature>
<comment type="similarity">
    <text evidence="1">Belongs to the glycosyltransferase 2 family.</text>
</comment>
<feature type="domain" description="Glycosyltransferase 2-like" evidence="5">
    <location>
        <begin position="49"/>
        <end position="250"/>
    </location>
</feature>
<dbReference type="OrthoDB" id="9766299at2"/>
<name>A0A235F487_9BACL</name>
<evidence type="ECO:0000256" key="3">
    <source>
        <dbReference type="ARBA" id="ARBA00022679"/>
    </source>
</evidence>
<dbReference type="InterPro" id="IPR029044">
    <property type="entry name" value="Nucleotide-diphossugar_trans"/>
</dbReference>
<evidence type="ECO:0000256" key="2">
    <source>
        <dbReference type="ARBA" id="ARBA00022676"/>
    </source>
</evidence>
<feature type="transmembrane region" description="Helical" evidence="4">
    <location>
        <begin position="6"/>
        <end position="31"/>
    </location>
</feature>
<evidence type="ECO:0000256" key="1">
    <source>
        <dbReference type="ARBA" id="ARBA00006739"/>
    </source>
</evidence>
<dbReference type="Gene3D" id="3.90.550.10">
    <property type="entry name" value="Spore Coat Polysaccharide Biosynthesis Protein SpsA, Chain A"/>
    <property type="match status" value="1"/>
</dbReference>
<keyword evidence="2" id="KW-0328">Glycosyltransferase</keyword>
<feature type="transmembrane region" description="Helical" evidence="4">
    <location>
        <begin position="365"/>
        <end position="383"/>
    </location>
</feature>
<dbReference type="PANTHER" id="PTHR43630">
    <property type="entry name" value="POLY-BETA-1,6-N-ACETYL-D-GLUCOSAMINE SYNTHASE"/>
    <property type="match status" value="1"/>
</dbReference>
<gene>
    <name evidence="6" type="ORF">CGZ90_19610</name>
</gene>
<protein>
    <recommendedName>
        <fullName evidence="5">Glycosyltransferase 2-like domain-containing protein</fullName>
    </recommendedName>
</protein>
<keyword evidence="3" id="KW-0808">Transferase</keyword>
<dbReference type="AlphaFoldDB" id="A0A235F487"/>
<evidence type="ECO:0000313" key="7">
    <source>
        <dbReference type="Proteomes" id="UP000215059"/>
    </source>
</evidence>
<keyword evidence="4" id="KW-0812">Transmembrane</keyword>
<dbReference type="EMBL" id="NOII01000065">
    <property type="protein sequence ID" value="OYD56044.1"/>
    <property type="molecule type" value="Genomic_DNA"/>
</dbReference>
<accession>A0A235F487</accession>
<reference evidence="6 7" key="1">
    <citation type="submission" date="2017-07" db="EMBL/GenBank/DDBJ databases">
        <title>Fictibacillus sp. nov. GDSW-R2A3 Genome sequencing and assembly.</title>
        <authorList>
            <person name="Mayilraj S."/>
        </authorList>
    </citation>
    <scope>NUCLEOTIDE SEQUENCE [LARGE SCALE GENOMIC DNA]</scope>
    <source>
        <strain evidence="6 7">GDSW-R2A3</strain>
    </source>
</reference>
<organism evidence="6 7">
    <name type="scientific">Fictibacillus aquaticus</name>
    <dbReference type="NCBI Taxonomy" id="2021314"/>
    <lineage>
        <taxon>Bacteria</taxon>
        <taxon>Bacillati</taxon>
        <taxon>Bacillota</taxon>
        <taxon>Bacilli</taxon>
        <taxon>Bacillales</taxon>
        <taxon>Fictibacillaceae</taxon>
        <taxon>Fictibacillus</taxon>
    </lineage>
</organism>
<dbReference type="Pfam" id="PF00535">
    <property type="entry name" value="Glycos_transf_2"/>
    <property type="match status" value="1"/>
</dbReference>
<evidence type="ECO:0000256" key="4">
    <source>
        <dbReference type="SAM" id="Phobius"/>
    </source>
</evidence>
<dbReference type="CDD" id="cd06423">
    <property type="entry name" value="CESA_like"/>
    <property type="match status" value="1"/>
</dbReference>
<dbReference type="SUPFAM" id="SSF53448">
    <property type="entry name" value="Nucleotide-diphospho-sugar transferases"/>
    <property type="match status" value="1"/>
</dbReference>
<keyword evidence="4" id="KW-1133">Transmembrane helix</keyword>
<proteinExistence type="inferred from homology"/>